<dbReference type="SUPFAM" id="SSF50494">
    <property type="entry name" value="Trypsin-like serine proteases"/>
    <property type="match status" value="1"/>
</dbReference>
<proteinExistence type="inferred from homology"/>
<comment type="similarity">
    <text evidence="2">Belongs to the peptidase S1 family. CLIP subfamily.</text>
</comment>
<evidence type="ECO:0000313" key="5">
    <source>
        <dbReference type="Proteomes" id="UP001329430"/>
    </source>
</evidence>
<dbReference type="Proteomes" id="UP001329430">
    <property type="component" value="Chromosome 5"/>
</dbReference>
<evidence type="ECO:0000256" key="2">
    <source>
        <dbReference type="ARBA" id="ARBA00024195"/>
    </source>
</evidence>
<evidence type="ECO:0000256" key="1">
    <source>
        <dbReference type="ARBA" id="ARBA00023157"/>
    </source>
</evidence>
<dbReference type="Pfam" id="PF00089">
    <property type="entry name" value="Trypsin"/>
    <property type="match status" value="1"/>
</dbReference>
<feature type="domain" description="Peptidase S1" evidence="3">
    <location>
        <begin position="35"/>
        <end position="289"/>
    </location>
</feature>
<dbReference type="SMART" id="SM00020">
    <property type="entry name" value="Tryp_SPc"/>
    <property type="match status" value="1"/>
</dbReference>
<comment type="caution">
    <text evidence="4">The sequence shown here is derived from an EMBL/GenBank/DDBJ whole genome shotgun (WGS) entry which is preliminary data.</text>
</comment>
<organism evidence="4 5">
    <name type="scientific">Pyrocoelia pectoralis</name>
    <dbReference type="NCBI Taxonomy" id="417401"/>
    <lineage>
        <taxon>Eukaryota</taxon>
        <taxon>Metazoa</taxon>
        <taxon>Ecdysozoa</taxon>
        <taxon>Arthropoda</taxon>
        <taxon>Hexapoda</taxon>
        <taxon>Insecta</taxon>
        <taxon>Pterygota</taxon>
        <taxon>Neoptera</taxon>
        <taxon>Endopterygota</taxon>
        <taxon>Coleoptera</taxon>
        <taxon>Polyphaga</taxon>
        <taxon>Elateriformia</taxon>
        <taxon>Elateroidea</taxon>
        <taxon>Lampyridae</taxon>
        <taxon>Lampyrinae</taxon>
        <taxon>Pyrocoelia</taxon>
    </lineage>
</organism>
<dbReference type="InterPro" id="IPR001314">
    <property type="entry name" value="Peptidase_S1A"/>
</dbReference>
<protein>
    <recommendedName>
        <fullName evidence="3">Peptidase S1 domain-containing protein</fullName>
    </recommendedName>
</protein>
<dbReference type="GO" id="GO:0004252">
    <property type="term" value="F:serine-type endopeptidase activity"/>
    <property type="evidence" value="ECO:0007669"/>
    <property type="project" value="InterPro"/>
</dbReference>
<accession>A0AAN7VEU3</accession>
<evidence type="ECO:0000259" key="3">
    <source>
        <dbReference type="PROSITE" id="PS50240"/>
    </source>
</evidence>
<dbReference type="InterPro" id="IPR001254">
    <property type="entry name" value="Trypsin_dom"/>
</dbReference>
<dbReference type="EMBL" id="JAVRBK010000005">
    <property type="protein sequence ID" value="KAK5644276.1"/>
    <property type="molecule type" value="Genomic_DNA"/>
</dbReference>
<dbReference type="GO" id="GO:0006508">
    <property type="term" value="P:proteolysis"/>
    <property type="evidence" value="ECO:0007669"/>
    <property type="project" value="InterPro"/>
</dbReference>
<dbReference type="InterPro" id="IPR051487">
    <property type="entry name" value="Ser/Thr_Proteases_Immune/Dev"/>
</dbReference>
<dbReference type="InterPro" id="IPR009003">
    <property type="entry name" value="Peptidase_S1_PA"/>
</dbReference>
<name>A0AAN7VEU3_9COLE</name>
<gene>
    <name evidence="4" type="ORF">RI129_008121</name>
</gene>
<keyword evidence="5" id="KW-1185">Reference proteome</keyword>
<dbReference type="PRINTS" id="PR00722">
    <property type="entry name" value="CHYMOTRYPSIN"/>
</dbReference>
<dbReference type="Gene3D" id="2.40.10.10">
    <property type="entry name" value="Trypsin-like serine proteases"/>
    <property type="match status" value="1"/>
</dbReference>
<dbReference type="AlphaFoldDB" id="A0AAN7VEU3"/>
<sequence>MLVILLLVTEAALGNLVVEDGAKLLDSTSCGYQNVENGTSGTVSIYEFPWLVHVKLSKQEYDYEFADRCNGALINDRYVLTNAYCGAEAIKVIIGQYRTNESVSCNLDSQCTDPRLEINVEENIRDGIIQNGPYDFSLLRLQKKVPFSDFIKPICLDLDGKNPQIRTPLTFSGWGASNSQGVAKKRLVYNVVVDDVCFEPEPYLRGNVKFAKANFICSTPPEGNKVRACNGEHGSPFMYKSEKNQWFVDGVVVQATSSDVGVATCAYDKPVNGIRITSRTIEWILATIRS</sequence>
<dbReference type="InterPro" id="IPR043504">
    <property type="entry name" value="Peptidase_S1_PA_chymotrypsin"/>
</dbReference>
<dbReference type="PANTHER" id="PTHR24256">
    <property type="entry name" value="TRYPTASE-RELATED"/>
    <property type="match status" value="1"/>
</dbReference>
<dbReference type="PROSITE" id="PS50240">
    <property type="entry name" value="TRYPSIN_DOM"/>
    <property type="match status" value="1"/>
</dbReference>
<evidence type="ECO:0000313" key="4">
    <source>
        <dbReference type="EMBL" id="KAK5644276.1"/>
    </source>
</evidence>
<keyword evidence="1" id="KW-1015">Disulfide bond</keyword>
<reference evidence="4 5" key="1">
    <citation type="journal article" date="2024" name="Insects">
        <title>An Improved Chromosome-Level Genome Assembly of the Firefly Pyrocoelia pectoralis.</title>
        <authorList>
            <person name="Fu X."/>
            <person name="Meyer-Rochow V.B."/>
            <person name="Ballantyne L."/>
            <person name="Zhu X."/>
        </authorList>
    </citation>
    <scope>NUCLEOTIDE SEQUENCE [LARGE SCALE GENOMIC DNA]</scope>
    <source>
        <strain evidence="4">XCY_ONT2</strain>
    </source>
</reference>